<organism evidence="2">
    <name type="scientific">Tanacetum cinerariifolium</name>
    <name type="common">Dalmatian daisy</name>
    <name type="synonym">Chrysanthemum cinerariifolium</name>
    <dbReference type="NCBI Taxonomy" id="118510"/>
    <lineage>
        <taxon>Eukaryota</taxon>
        <taxon>Viridiplantae</taxon>
        <taxon>Streptophyta</taxon>
        <taxon>Embryophyta</taxon>
        <taxon>Tracheophyta</taxon>
        <taxon>Spermatophyta</taxon>
        <taxon>Magnoliopsida</taxon>
        <taxon>eudicotyledons</taxon>
        <taxon>Gunneridae</taxon>
        <taxon>Pentapetalae</taxon>
        <taxon>asterids</taxon>
        <taxon>campanulids</taxon>
        <taxon>Asterales</taxon>
        <taxon>Asteraceae</taxon>
        <taxon>Asteroideae</taxon>
        <taxon>Anthemideae</taxon>
        <taxon>Anthemidinae</taxon>
        <taxon>Tanacetum</taxon>
    </lineage>
</organism>
<dbReference type="AlphaFoldDB" id="A0A699S165"/>
<sequence>KSSDAVRLQALIDRKNVIITVDTIRQVLRLDDAAGVDSLPKEDIFVELARMGYEKPSKKLTFYKAFFLDQWKFLIHTIPQCMSSKRTTWNEFCSSMASTIICLATVDYLSSHNTKYTSPTLTQKVFVNIRRIGKGFSGVDTPLFDGMLAQQQVQDVEDAVEDKDDDNEVYVEPSPPSPTPA</sequence>
<feature type="compositionally biased region" description="Acidic residues" evidence="1">
    <location>
        <begin position="155"/>
        <end position="169"/>
    </location>
</feature>
<reference evidence="2" key="1">
    <citation type="journal article" date="2019" name="Sci. Rep.">
        <title>Draft genome of Tanacetum cinerariifolium, the natural source of mosquito coil.</title>
        <authorList>
            <person name="Yamashiro T."/>
            <person name="Shiraishi A."/>
            <person name="Satake H."/>
            <person name="Nakayama K."/>
        </authorList>
    </citation>
    <scope>NUCLEOTIDE SEQUENCE</scope>
</reference>
<evidence type="ECO:0000313" key="2">
    <source>
        <dbReference type="EMBL" id="GFC91067.1"/>
    </source>
</evidence>
<proteinExistence type="predicted"/>
<feature type="non-terminal residue" evidence="2">
    <location>
        <position position="1"/>
    </location>
</feature>
<comment type="caution">
    <text evidence="2">The sequence shown here is derived from an EMBL/GenBank/DDBJ whole genome shotgun (WGS) entry which is preliminary data.</text>
</comment>
<feature type="non-terminal residue" evidence="2">
    <location>
        <position position="181"/>
    </location>
</feature>
<gene>
    <name evidence="2" type="ORF">Tci_863037</name>
</gene>
<accession>A0A699S165</accession>
<name>A0A699S165_TANCI</name>
<feature type="region of interest" description="Disordered" evidence="1">
    <location>
        <begin position="155"/>
        <end position="181"/>
    </location>
</feature>
<evidence type="ECO:0008006" key="3">
    <source>
        <dbReference type="Google" id="ProtNLM"/>
    </source>
</evidence>
<protein>
    <recommendedName>
        <fullName evidence="3">Synaptobrevin, longin-like domain protein</fullName>
    </recommendedName>
</protein>
<evidence type="ECO:0000256" key="1">
    <source>
        <dbReference type="SAM" id="MobiDB-lite"/>
    </source>
</evidence>
<dbReference type="EMBL" id="BKCJ011129713">
    <property type="protein sequence ID" value="GFC91067.1"/>
    <property type="molecule type" value="Genomic_DNA"/>
</dbReference>